<reference evidence="2" key="1">
    <citation type="submission" date="2022-03" db="EMBL/GenBank/DDBJ databases">
        <authorList>
            <person name="Tunstrom K."/>
        </authorList>
    </citation>
    <scope>NUCLEOTIDE SEQUENCE</scope>
</reference>
<accession>A0AAU9TZS1</accession>
<dbReference type="SUPFAM" id="SSF54277">
    <property type="entry name" value="CAD &amp; PB1 domains"/>
    <property type="match status" value="1"/>
</dbReference>
<organism evidence="2 3">
    <name type="scientific">Euphydryas editha</name>
    <name type="common">Edith's checkerspot</name>
    <dbReference type="NCBI Taxonomy" id="104508"/>
    <lineage>
        <taxon>Eukaryota</taxon>
        <taxon>Metazoa</taxon>
        <taxon>Ecdysozoa</taxon>
        <taxon>Arthropoda</taxon>
        <taxon>Hexapoda</taxon>
        <taxon>Insecta</taxon>
        <taxon>Pterygota</taxon>
        <taxon>Neoptera</taxon>
        <taxon>Endopterygota</taxon>
        <taxon>Lepidoptera</taxon>
        <taxon>Glossata</taxon>
        <taxon>Ditrysia</taxon>
        <taxon>Papilionoidea</taxon>
        <taxon>Nymphalidae</taxon>
        <taxon>Nymphalinae</taxon>
        <taxon>Euphydryas</taxon>
    </lineage>
</organism>
<feature type="domain" description="PB1" evidence="1">
    <location>
        <begin position="15"/>
        <end position="98"/>
    </location>
</feature>
<evidence type="ECO:0000313" key="2">
    <source>
        <dbReference type="EMBL" id="CAH2092686.1"/>
    </source>
</evidence>
<dbReference type="PROSITE" id="PS51745">
    <property type="entry name" value="PB1"/>
    <property type="match status" value="1"/>
</dbReference>
<dbReference type="SMART" id="SM00666">
    <property type="entry name" value="PB1"/>
    <property type="match status" value="1"/>
</dbReference>
<gene>
    <name evidence="2" type="ORF">EEDITHA_LOCUS8421</name>
</gene>
<dbReference type="Gene3D" id="3.10.20.90">
    <property type="entry name" value="Phosphatidylinositol 3-kinase Catalytic Subunit, Chain A, domain 1"/>
    <property type="match status" value="1"/>
</dbReference>
<dbReference type="InterPro" id="IPR034877">
    <property type="entry name" value="PB1_aPKC"/>
</dbReference>
<name>A0AAU9TZS1_EUPED</name>
<dbReference type="EMBL" id="CAKOGL010000012">
    <property type="protein sequence ID" value="CAH2092686.1"/>
    <property type="molecule type" value="Genomic_DNA"/>
</dbReference>
<dbReference type="CDD" id="cd06404">
    <property type="entry name" value="PB1_aPKC"/>
    <property type="match status" value="1"/>
</dbReference>
<sequence>MMPTQLVGQDNHSNDVRVKTVYSGDVFITYINHNITLEEFTQEMMAICRFTSDQVFTMKWVDEEGDPCTISTQLELDEALRLYELNRDSELTVHGEFYVKKITIMDEKTLDLNSSRCKALYNIRFRILLKV</sequence>
<comment type="caution">
    <text evidence="2">The sequence shown here is derived from an EMBL/GenBank/DDBJ whole genome shotgun (WGS) entry which is preliminary data.</text>
</comment>
<evidence type="ECO:0000313" key="3">
    <source>
        <dbReference type="Proteomes" id="UP001153954"/>
    </source>
</evidence>
<protein>
    <recommendedName>
        <fullName evidence="1">PB1 domain-containing protein</fullName>
    </recommendedName>
</protein>
<proteinExistence type="predicted"/>
<dbReference type="Proteomes" id="UP001153954">
    <property type="component" value="Unassembled WGS sequence"/>
</dbReference>
<evidence type="ECO:0000259" key="1">
    <source>
        <dbReference type="PROSITE" id="PS51745"/>
    </source>
</evidence>
<dbReference type="InterPro" id="IPR000270">
    <property type="entry name" value="PB1_dom"/>
</dbReference>
<dbReference type="Pfam" id="PF00564">
    <property type="entry name" value="PB1"/>
    <property type="match status" value="1"/>
</dbReference>
<dbReference type="AlphaFoldDB" id="A0AAU9TZS1"/>
<keyword evidence="3" id="KW-1185">Reference proteome</keyword>
<dbReference type="FunFam" id="3.10.20.90:FF:000071">
    <property type="entry name" value="Protein kinase C"/>
    <property type="match status" value="1"/>
</dbReference>
<dbReference type="InterPro" id="IPR053793">
    <property type="entry name" value="PB1-like"/>
</dbReference>